<comment type="caution">
    <text evidence="20">The sequence shown here is derived from an EMBL/GenBank/DDBJ whole genome shotgun (WGS) entry which is preliminary data.</text>
</comment>
<dbReference type="Gene3D" id="3.30.565.10">
    <property type="entry name" value="Histidine kinase-like ATPase, C-terminal domain"/>
    <property type="match status" value="1"/>
</dbReference>
<dbReference type="Pfam" id="PF01627">
    <property type="entry name" value="Hpt"/>
    <property type="match status" value="1"/>
</dbReference>
<dbReference type="InterPro" id="IPR003594">
    <property type="entry name" value="HATPase_dom"/>
</dbReference>
<keyword evidence="5" id="KW-0997">Cell inner membrane</keyword>
<evidence type="ECO:0000256" key="15">
    <source>
        <dbReference type="PROSITE-ProRule" id="PRU00110"/>
    </source>
</evidence>
<keyword evidence="10" id="KW-0418">Kinase</keyword>
<keyword evidence="8" id="KW-0812">Transmembrane</keyword>
<dbReference type="PROSITE" id="PS50109">
    <property type="entry name" value="HIS_KIN"/>
    <property type="match status" value="1"/>
</dbReference>
<dbReference type="InterPro" id="IPR004358">
    <property type="entry name" value="Sig_transdc_His_kin-like_C"/>
</dbReference>
<gene>
    <name evidence="20" type="ORF">G4223_03605</name>
</gene>
<dbReference type="InterPro" id="IPR003661">
    <property type="entry name" value="HisK_dim/P_dom"/>
</dbReference>
<dbReference type="PROSITE" id="PS50894">
    <property type="entry name" value="HPT"/>
    <property type="match status" value="1"/>
</dbReference>
<keyword evidence="6 16" id="KW-0597">Phosphoprotein</keyword>
<evidence type="ECO:0000256" key="11">
    <source>
        <dbReference type="ARBA" id="ARBA00022840"/>
    </source>
</evidence>
<dbReference type="PANTHER" id="PTHR43047">
    <property type="entry name" value="TWO-COMPONENT HISTIDINE PROTEIN KINASE"/>
    <property type="match status" value="1"/>
</dbReference>
<dbReference type="Gene3D" id="1.20.120.160">
    <property type="entry name" value="HPT domain"/>
    <property type="match status" value="1"/>
</dbReference>
<evidence type="ECO:0000256" key="2">
    <source>
        <dbReference type="ARBA" id="ARBA00004429"/>
    </source>
</evidence>
<feature type="domain" description="Response regulatory" evidence="18">
    <location>
        <begin position="400"/>
        <end position="514"/>
    </location>
</feature>
<evidence type="ECO:0000256" key="12">
    <source>
        <dbReference type="ARBA" id="ARBA00022989"/>
    </source>
</evidence>
<evidence type="ECO:0000259" key="18">
    <source>
        <dbReference type="PROSITE" id="PS50110"/>
    </source>
</evidence>
<dbReference type="SMART" id="SM00073">
    <property type="entry name" value="HPT"/>
    <property type="match status" value="1"/>
</dbReference>
<keyword evidence="7" id="KW-0808">Transferase</keyword>
<evidence type="ECO:0000256" key="1">
    <source>
        <dbReference type="ARBA" id="ARBA00000085"/>
    </source>
</evidence>
<dbReference type="CDD" id="cd00082">
    <property type="entry name" value="HisKA"/>
    <property type="match status" value="1"/>
</dbReference>
<dbReference type="SMART" id="SM00388">
    <property type="entry name" value="HisKA"/>
    <property type="match status" value="1"/>
</dbReference>
<evidence type="ECO:0000256" key="9">
    <source>
        <dbReference type="ARBA" id="ARBA00022741"/>
    </source>
</evidence>
<dbReference type="GO" id="GO:0005524">
    <property type="term" value="F:ATP binding"/>
    <property type="evidence" value="ECO:0007669"/>
    <property type="project" value="UniProtKB-KW"/>
</dbReference>
<dbReference type="Proteomes" id="UP000480684">
    <property type="component" value="Unassembled WGS sequence"/>
</dbReference>
<evidence type="ECO:0000256" key="4">
    <source>
        <dbReference type="ARBA" id="ARBA00022475"/>
    </source>
</evidence>
<evidence type="ECO:0000313" key="21">
    <source>
        <dbReference type="Proteomes" id="UP000480684"/>
    </source>
</evidence>
<dbReference type="SUPFAM" id="SSF55874">
    <property type="entry name" value="ATPase domain of HSP90 chaperone/DNA topoisomerase II/histidine kinase"/>
    <property type="match status" value="1"/>
</dbReference>
<evidence type="ECO:0000256" key="7">
    <source>
        <dbReference type="ARBA" id="ARBA00022679"/>
    </source>
</evidence>
<feature type="modified residue" description="4-aspartylphosphate" evidence="16">
    <location>
        <position position="449"/>
    </location>
</feature>
<dbReference type="FunFam" id="3.30.565.10:FF:000078">
    <property type="entry name" value="Two-component sensor histidine kinase"/>
    <property type="match status" value="1"/>
</dbReference>
<dbReference type="SUPFAM" id="SSF47384">
    <property type="entry name" value="Homodimeric domain of signal transducing histidine kinase"/>
    <property type="match status" value="1"/>
</dbReference>
<dbReference type="AlphaFoldDB" id="A0A7C9UXX4"/>
<dbReference type="CDD" id="cd16922">
    <property type="entry name" value="HATPase_EvgS-ArcB-TorS-like"/>
    <property type="match status" value="1"/>
</dbReference>
<dbReference type="Pfam" id="PF00072">
    <property type="entry name" value="Response_reg"/>
    <property type="match status" value="2"/>
</dbReference>
<evidence type="ECO:0000256" key="3">
    <source>
        <dbReference type="ARBA" id="ARBA00012438"/>
    </source>
</evidence>
<evidence type="ECO:0000259" key="17">
    <source>
        <dbReference type="PROSITE" id="PS50109"/>
    </source>
</evidence>
<comment type="catalytic activity">
    <reaction evidence="1">
        <text>ATP + protein L-histidine = ADP + protein N-phospho-L-histidine.</text>
        <dbReference type="EC" id="2.7.13.3"/>
    </reaction>
</comment>
<keyword evidence="12" id="KW-1133">Transmembrane helix</keyword>
<organism evidence="20 21">
    <name type="scientific">Magnetospirillum aberrantis SpK</name>
    <dbReference type="NCBI Taxonomy" id="908842"/>
    <lineage>
        <taxon>Bacteria</taxon>
        <taxon>Pseudomonadati</taxon>
        <taxon>Pseudomonadota</taxon>
        <taxon>Alphaproteobacteria</taxon>
        <taxon>Rhodospirillales</taxon>
        <taxon>Rhodospirillaceae</taxon>
        <taxon>Magnetospirillum</taxon>
    </lineage>
</organism>
<feature type="domain" description="Response regulatory" evidence="18">
    <location>
        <begin position="9"/>
        <end position="125"/>
    </location>
</feature>
<evidence type="ECO:0000256" key="16">
    <source>
        <dbReference type="PROSITE-ProRule" id="PRU00169"/>
    </source>
</evidence>
<sequence>MASEVNRKTILVVDDTPENLTVVVGLLKDYYRTRVATNGAKALALAGGDEPPDLILLDVMMPEMDGYEVCRRLKGEPATAAIPVIFVSAKSDPEAEARGFEVGAVDYIHKPFSPPIIRARVKTQLDLRDAILAAERATQAKSAFLAMMSHEIRTPMNGVLGVIDLMGDTLLNDEQRYLLKVAGESGRSLLGVINEILDFSKIDAGRMEVERIPVSLGSVIDGVAATLRNVADAKDVALAHTIDPALPEWIVGDPVRLRQILFNLVGNGIKFTPAGGRVTLTASADEGGWLRLEVSDTGIGMTAEQMSHLFKPFSQADISTTRRFGGTGLGLSICRRLAELMGGEIRAVSMQGQGATFSLLLPLEATDAPIEADGERAIPAAIWGGALPADAEEALAQGRLVLVAEDNETNRDILRRQLARNGLLAELAADGRQALDAWRHRRHPLVLTDCYMPEMGGFELARAIRAEGGRCPIVAVTASVATEDIEACRAAGMDDWLIKPVEPVRLRAALARWLPAWIAGEAPPQSVPSPGPASSPLFVSDALAAMVGEDPAAIAEVLRDFLAPAKGLAAEIAQALDGDDPAAAARGAHKLKSSARAVGAVALAECCAGLERAGKDADRARLSALGAEFPALFQRSMAAIADQVGEA</sequence>
<evidence type="ECO:0000313" key="20">
    <source>
        <dbReference type="EMBL" id="NFV79194.1"/>
    </source>
</evidence>
<dbReference type="Gene3D" id="1.10.287.130">
    <property type="match status" value="1"/>
</dbReference>
<keyword evidence="13" id="KW-0902">Two-component regulatory system</keyword>
<dbReference type="InterPro" id="IPR005467">
    <property type="entry name" value="His_kinase_dom"/>
</dbReference>
<dbReference type="CDD" id="cd19920">
    <property type="entry name" value="REC_PA4781-like"/>
    <property type="match status" value="1"/>
</dbReference>
<accession>A0A7C9UXX4</accession>
<dbReference type="InterPro" id="IPR036890">
    <property type="entry name" value="HATPase_C_sf"/>
</dbReference>
<comment type="subcellular location">
    <subcellularLocation>
        <location evidence="2">Cell inner membrane</location>
        <topology evidence="2">Multi-pass membrane protein</topology>
    </subcellularLocation>
</comment>
<dbReference type="GO" id="GO:0009927">
    <property type="term" value="F:histidine phosphotransfer kinase activity"/>
    <property type="evidence" value="ECO:0007669"/>
    <property type="project" value="TreeGrafter"/>
</dbReference>
<evidence type="ECO:0000256" key="13">
    <source>
        <dbReference type="ARBA" id="ARBA00023012"/>
    </source>
</evidence>
<evidence type="ECO:0000256" key="14">
    <source>
        <dbReference type="ARBA" id="ARBA00023136"/>
    </source>
</evidence>
<dbReference type="InterPro" id="IPR036641">
    <property type="entry name" value="HPT_dom_sf"/>
</dbReference>
<dbReference type="FunFam" id="1.10.287.130:FF:000002">
    <property type="entry name" value="Two-component osmosensing histidine kinase"/>
    <property type="match status" value="1"/>
</dbReference>
<keyword evidence="14" id="KW-0472">Membrane</keyword>
<dbReference type="Pfam" id="PF02518">
    <property type="entry name" value="HATPase_c"/>
    <property type="match status" value="1"/>
</dbReference>
<evidence type="ECO:0000256" key="6">
    <source>
        <dbReference type="ARBA" id="ARBA00022553"/>
    </source>
</evidence>
<keyword evidence="11" id="KW-0067">ATP-binding</keyword>
<dbReference type="InterPro" id="IPR036097">
    <property type="entry name" value="HisK_dim/P_sf"/>
</dbReference>
<feature type="modified residue" description="Phosphohistidine" evidence="15">
    <location>
        <position position="589"/>
    </location>
</feature>
<evidence type="ECO:0000259" key="19">
    <source>
        <dbReference type="PROSITE" id="PS50894"/>
    </source>
</evidence>
<dbReference type="CDD" id="cd17546">
    <property type="entry name" value="REC_hyHK_CKI1_RcsC-like"/>
    <property type="match status" value="1"/>
</dbReference>
<dbReference type="PRINTS" id="PR00344">
    <property type="entry name" value="BCTRLSENSOR"/>
</dbReference>
<reference evidence="20 21" key="1">
    <citation type="submission" date="2020-02" db="EMBL/GenBank/DDBJ databases">
        <authorList>
            <person name="Dziuba M."/>
            <person name="Kuznetsov B."/>
            <person name="Mardanov A."/>
            <person name="Ravin N."/>
            <person name="Grouzdev D."/>
        </authorList>
    </citation>
    <scope>NUCLEOTIDE SEQUENCE [LARGE SCALE GENOMIC DNA]</scope>
    <source>
        <strain evidence="20 21">SpK</strain>
    </source>
</reference>
<dbReference type="PANTHER" id="PTHR43047:SF78">
    <property type="entry name" value="SENSORY_REGULATORY PROTEIN RPFC"/>
    <property type="match status" value="1"/>
</dbReference>
<feature type="modified residue" description="4-aspartylphosphate" evidence="16">
    <location>
        <position position="58"/>
    </location>
</feature>
<dbReference type="Pfam" id="PF00512">
    <property type="entry name" value="HisKA"/>
    <property type="match status" value="1"/>
</dbReference>
<keyword evidence="4" id="KW-1003">Cell membrane</keyword>
<dbReference type="GO" id="GO:0005886">
    <property type="term" value="C:plasma membrane"/>
    <property type="evidence" value="ECO:0007669"/>
    <property type="project" value="UniProtKB-SubCell"/>
</dbReference>
<dbReference type="Gene3D" id="3.40.50.2300">
    <property type="match status" value="2"/>
</dbReference>
<dbReference type="SUPFAM" id="SSF52172">
    <property type="entry name" value="CheY-like"/>
    <property type="match status" value="2"/>
</dbReference>
<evidence type="ECO:0000256" key="8">
    <source>
        <dbReference type="ARBA" id="ARBA00022692"/>
    </source>
</evidence>
<dbReference type="SMART" id="SM00387">
    <property type="entry name" value="HATPase_c"/>
    <property type="match status" value="1"/>
</dbReference>
<dbReference type="SMART" id="SM00448">
    <property type="entry name" value="REC"/>
    <property type="match status" value="2"/>
</dbReference>
<name>A0A7C9UXX4_9PROT</name>
<evidence type="ECO:0000256" key="5">
    <source>
        <dbReference type="ARBA" id="ARBA00022519"/>
    </source>
</evidence>
<protein>
    <recommendedName>
        <fullName evidence="3">histidine kinase</fullName>
        <ecNumber evidence="3">2.7.13.3</ecNumber>
    </recommendedName>
</protein>
<dbReference type="GO" id="GO:0000155">
    <property type="term" value="F:phosphorelay sensor kinase activity"/>
    <property type="evidence" value="ECO:0007669"/>
    <property type="project" value="InterPro"/>
</dbReference>
<dbReference type="EC" id="2.7.13.3" evidence="3"/>
<dbReference type="InterPro" id="IPR001789">
    <property type="entry name" value="Sig_transdc_resp-reg_receiver"/>
</dbReference>
<keyword evidence="21" id="KW-1185">Reference proteome</keyword>
<feature type="domain" description="Histidine kinase" evidence="17">
    <location>
        <begin position="147"/>
        <end position="365"/>
    </location>
</feature>
<keyword evidence="9" id="KW-0547">Nucleotide-binding</keyword>
<dbReference type="PROSITE" id="PS50110">
    <property type="entry name" value="RESPONSE_REGULATORY"/>
    <property type="match status" value="2"/>
</dbReference>
<dbReference type="InterPro" id="IPR008207">
    <property type="entry name" value="Sig_transdc_His_kin_Hpt_dom"/>
</dbReference>
<dbReference type="InterPro" id="IPR011006">
    <property type="entry name" value="CheY-like_superfamily"/>
</dbReference>
<dbReference type="SUPFAM" id="SSF47226">
    <property type="entry name" value="Histidine-containing phosphotransfer domain, HPT domain"/>
    <property type="match status" value="1"/>
</dbReference>
<proteinExistence type="predicted"/>
<evidence type="ECO:0000256" key="10">
    <source>
        <dbReference type="ARBA" id="ARBA00022777"/>
    </source>
</evidence>
<dbReference type="EMBL" id="JAAIYP010000017">
    <property type="protein sequence ID" value="NFV79194.1"/>
    <property type="molecule type" value="Genomic_DNA"/>
</dbReference>
<dbReference type="RefSeq" id="WP_163675140.1">
    <property type="nucleotide sequence ID" value="NZ_JAAIYP010000017.1"/>
</dbReference>
<feature type="domain" description="HPt" evidence="19">
    <location>
        <begin position="550"/>
        <end position="647"/>
    </location>
</feature>